<evidence type="ECO:0000313" key="3">
    <source>
        <dbReference type="EMBL" id="BBE35256.1"/>
    </source>
</evidence>
<evidence type="ECO:0000259" key="2">
    <source>
        <dbReference type="Pfam" id="PF20109"/>
    </source>
</evidence>
<keyword evidence="6" id="KW-1185">Reference proteome</keyword>
<sequence length="248" mass="27049">MSAAVIGGDWQDAARYTRLLPGDRRCFAWEWLRRAPTYAEAWAGAGDPAPFGLLRLEDPVRDALSARPLWNRGVDSAVLRAVVEPGPARDRLDLRRFAPLASHVADAAGEHVLLSDGLRSIRLDVVCGSLVNGPAMPSWRIDGLRSAGLQLHALRQLAALARHGRFARSLHPPQRRAHRWIAMLRVHDAIAAGATHREIVAGLFGIDVSAPGWRITAGPWRLRVQHLAATARAALARGPVAWLGCDED</sequence>
<reference evidence="3 5" key="1">
    <citation type="submission" date="2018-06" db="EMBL/GenBank/DDBJ databases">
        <title>Complete Genome Sequence of the Microcystin-Degrading Bacterium Sphingosinicella microcystinivorans Strain B-9.</title>
        <authorList>
            <person name="Jin H."/>
            <person name="Nishizawa T."/>
            <person name="Guo Y."/>
            <person name="Nishizawa A."/>
            <person name="Park H."/>
            <person name="Kato H."/>
            <person name="Tsuji K."/>
            <person name="Harada K."/>
        </authorList>
    </citation>
    <scope>NUCLEOTIDE SEQUENCE [LARGE SCALE GENOMIC DNA]</scope>
    <source>
        <strain evidence="3 5">B9</strain>
    </source>
</reference>
<dbReference type="Pfam" id="PF20109">
    <property type="entry name" value="Trans_reg_dom"/>
    <property type="match status" value="1"/>
</dbReference>
<evidence type="ECO:0000259" key="1">
    <source>
        <dbReference type="Pfam" id="PF10074"/>
    </source>
</evidence>
<dbReference type="RefSeq" id="WP_121049474.1">
    <property type="nucleotide sequence ID" value="NZ_AP018711.1"/>
</dbReference>
<dbReference type="KEGG" id="smic:SmB9_29140"/>
<dbReference type="Proteomes" id="UP000276029">
    <property type="component" value="Unassembled WGS sequence"/>
</dbReference>
<organism evidence="3 5">
    <name type="scientific">Sphingosinicella microcystinivorans</name>
    <dbReference type="NCBI Taxonomy" id="335406"/>
    <lineage>
        <taxon>Bacteria</taxon>
        <taxon>Pseudomonadati</taxon>
        <taxon>Pseudomonadota</taxon>
        <taxon>Alphaproteobacteria</taxon>
        <taxon>Sphingomonadales</taxon>
        <taxon>Sphingosinicellaceae</taxon>
        <taxon>Sphingosinicella</taxon>
    </lineage>
</organism>
<evidence type="ECO:0000313" key="5">
    <source>
        <dbReference type="Proteomes" id="UP000275727"/>
    </source>
</evidence>
<evidence type="ECO:0000313" key="4">
    <source>
        <dbReference type="EMBL" id="RKS92234.1"/>
    </source>
</evidence>
<accession>A0AAD1D7J3</accession>
<evidence type="ECO:0000313" key="6">
    <source>
        <dbReference type="Proteomes" id="UP000276029"/>
    </source>
</evidence>
<gene>
    <name evidence="4" type="ORF">DFR51_1821</name>
    <name evidence="3" type="ORF">SmB9_29140</name>
</gene>
<protein>
    <submittedName>
        <fullName evidence="4">Uncharacterized protein DUF2285</fullName>
    </submittedName>
</protein>
<feature type="domain" description="Transcriptional regulator-like" evidence="2">
    <location>
        <begin position="9"/>
        <end position="44"/>
    </location>
</feature>
<reference evidence="4 6" key="2">
    <citation type="submission" date="2018-10" db="EMBL/GenBank/DDBJ databases">
        <title>Genomic Encyclopedia of Type Strains, Phase IV (KMG-IV): sequencing the most valuable type-strain genomes for metagenomic binning, comparative biology and taxonomic classification.</title>
        <authorList>
            <person name="Goeker M."/>
        </authorList>
    </citation>
    <scope>NUCLEOTIDE SEQUENCE [LARGE SCALE GENOMIC DNA]</scope>
    <source>
        <strain evidence="4 6">DSM 19791</strain>
    </source>
</reference>
<feature type="domain" description="T6SS Transcription factor RovC-like DNA binding" evidence="1">
    <location>
        <begin position="151"/>
        <end position="238"/>
    </location>
</feature>
<dbReference type="Proteomes" id="UP000275727">
    <property type="component" value="Chromosome"/>
</dbReference>
<proteinExistence type="predicted"/>
<dbReference type="InterPro" id="IPR045465">
    <property type="entry name" value="Trans_reg_dom"/>
</dbReference>
<dbReference type="EMBL" id="AP018711">
    <property type="protein sequence ID" value="BBE35256.1"/>
    <property type="molecule type" value="Genomic_DNA"/>
</dbReference>
<dbReference type="AlphaFoldDB" id="A0AAD1D7J3"/>
<name>A0AAD1D7J3_SPHMI</name>
<dbReference type="EMBL" id="RBWX01000007">
    <property type="protein sequence ID" value="RKS92234.1"/>
    <property type="molecule type" value="Genomic_DNA"/>
</dbReference>
<dbReference type="InterPro" id="IPR018754">
    <property type="entry name" value="RovC-like_DNA-bd"/>
</dbReference>
<dbReference type="Pfam" id="PF10074">
    <property type="entry name" value="RovC_DNA-bd"/>
    <property type="match status" value="1"/>
</dbReference>